<protein>
    <recommendedName>
        <fullName evidence="8">Bcr/CflA family efflux transporter</fullName>
    </recommendedName>
</protein>
<name>A0ABT8SIN9_9CAUL</name>
<comment type="similarity">
    <text evidence="2 8">Belongs to the major facilitator superfamily. Bcr/CmlA family.</text>
</comment>
<reference evidence="10" key="1">
    <citation type="submission" date="2023-07" db="EMBL/GenBank/DDBJ databases">
        <title>Brevundimonas soil sp. nov., isolated from the soil of chemical plant.</title>
        <authorList>
            <person name="Wu N."/>
        </authorList>
    </citation>
    <scope>NUCLEOTIDE SEQUENCE</scope>
    <source>
        <strain evidence="10">XZ-24</strain>
    </source>
</reference>
<dbReference type="CDD" id="cd17320">
    <property type="entry name" value="MFS_MdfA_MDR_like"/>
    <property type="match status" value="1"/>
</dbReference>
<evidence type="ECO:0000256" key="7">
    <source>
        <dbReference type="ARBA" id="ARBA00023136"/>
    </source>
</evidence>
<dbReference type="InterPro" id="IPR036259">
    <property type="entry name" value="MFS_trans_sf"/>
</dbReference>
<dbReference type="InterPro" id="IPR011701">
    <property type="entry name" value="MFS"/>
</dbReference>
<organism evidence="10 11">
    <name type="scientific">Peiella sedimenti</name>
    <dbReference type="NCBI Taxonomy" id="3061083"/>
    <lineage>
        <taxon>Bacteria</taxon>
        <taxon>Pseudomonadati</taxon>
        <taxon>Pseudomonadota</taxon>
        <taxon>Alphaproteobacteria</taxon>
        <taxon>Caulobacterales</taxon>
        <taxon>Caulobacteraceae</taxon>
        <taxon>Peiella</taxon>
    </lineage>
</organism>
<feature type="transmembrane region" description="Helical" evidence="8">
    <location>
        <begin position="60"/>
        <end position="76"/>
    </location>
</feature>
<feature type="transmembrane region" description="Helical" evidence="8">
    <location>
        <begin position="356"/>
        <end position="376"/>
    </location>
</feature>
<evidence type="ECO:0000256" key="5">
    <source>
        <dbReference type="ARBA" id="ARBA00022692"/>
    </source>
</evidence>
<evidence type="ECO:0000256" key="3">
    <source>
        <dbReference type="ARBA" id="ARBA00022448"/>
    </source>
</evidence>
<keyword evidence="11" id="KW-1185">Reference proteome</keyword>
<dbReference type="Pfam" id="PF07690">
    <property type="entry name" value="MFS_1"/>
    <property type="match status" value="1"/>
</dbReference>
<evidence type="ECO:0000256" key="2">
    <source>
        <dbReference type="ARBA" id="ARBA00006236"/>
    </source>
</evidence>
<dbReference type="InterPro" id="IPR020846">
    <property type="entry name" value="MFS_dom"/>
</dbReference>
<evidence type="ECO:0000256" key="1">
    <source>
        <dbReference type="ARBA" id="ARBA00004651"/>
    </source>
</evidence>
<dbReference type="Proteomes" id="UP001169063">
    <property type="component" value="Unassembled WGS sequence"/>
</dbReference>
<evidence type="ECO:0000313" key="11">
    <source>
        <dbReference type="Proteomes" id="UP001169063"/>
    </source>
</evidence>
<feature type="transmembrane region" description="Helical" evidence="8">
    <location>
        <begin position="227"/>
        <end position="247"/>
    </location>
</feature>
<evidence type="ECO:0000313" key="10">
    <source>
        <dbReference type="EMBL" id="MDO1558445.1"/>
    </source>
</evidence>
<gene>
    <name evidence="10" type="ORF">Q0812_03265</name>
</gene>
<feature type="transmembrane region" description="Helical" evidence="8">
    <location>
        <begin position="176"/>
        <end position="196"/>
    </location>
</feature>
<evidence type="ECO:0000259" key="9">
    <source>
        <dbReference type="PROSITE" id="PS50850"/>
    </source>
</evidence>
<keyword evidence="8" id="KW-0997">Cell inner membrane</keyword>
<feature type="transmembrane region" description="Helical" evidence="8">
    <location>
        <begin position="382"/>
        <end position="401"/>
    </location>
</feature>
<dbReference type="RefSeq" id="WP_302108858.1">
    <property type="nucleotide sequence ID" value="NZ_JAUKTR010000001.1"/>
</dbReference>
<feature type="transmembrane region" description="Helical" evidence="8">
    <location>
        <begin position="88"/>
        <end position="107"/>
    </location>
</feature>
<feature type="transmembrane region" description="Helical" evidence="8">
    <location>
        <begin position="290"/>
        <end position="314"/>
    </location>
</feature>
<keyword evidence="3 8" id="KW-0813">Transport</keyword>
<sequence length="415" mass="43442">MSEPAVAAKPSPHPGMAFPEFVSLIALVMALNALAIDAMLPALPDIGQALGVAVENDRQWVVTAYLLGFGVGQLVYGPLSDRYGRRPLLLWGLSIYTLFGLAAAVAPSFDLLLLGRFLCGLGAASGRVLAISIVRDCYEGRTMARVMSLTFLVFLGVPILAPSLGALILYVADWRVIFFLLAGAGALVLAWAALRLPETLHPEYRRPIRIPTILDGFRQALTQRQSVNYALASTAISGALFGFIGSSQQIFADVFQAPGAFPFVFAGIAGAIAVASLTNARVVERLGSRLVGHSALLGFILFSALHAGVALAGWETMTTFAVLQAATMFCFGLIVGNFGAMAMAPMGHIAGAASSAQGFVSSIGGALVGFFIGQQFDGTTAPLALGFTACGLAALAFVLLAERGRLFRAREARAA</sequence>
<feature type="domain" description="Major facilitator superfamily (MFS) profile" evidence="9">
    <location>
        <begin position="21"/>
        <end position="405"/>
    </location>
</feature>
<keyword evidence="7 8" id="KW-0472">Membrane</keyword>
<accession>A0ABT8SIN9</accession>
<keyword evidence="4" id="KW-1003">Cell membrane</keyword>
<feature type="transmembrane region" description="Helical" evidence="8">
    <location>
        <begin position="21"/>
        <end position="40"/>
    </location>
</feature>
<evidence type="ECO:0000256" key="6">
    <source>
        <dbReference type="ARBA" id="ARBA00022989"/>
    </source>
</evidence>
<dbReference type="NCBIfam" id="TIGR00710">
    <property type="entry name" value="efflux_Bcr_CflA"/>
    <property type="match status" value="1"/>
</dbReference>
<feature type="transmembrane region" description="Helical" evidence="8">
    <location>
        <begin position="146"/>
        <end position="170"/>
    </location>
</feature>
<dbReference type="PANTHER" id="PTHR23502">
    <property type="entry name" value="MAJOR FACILITATOR SUPERFAMILY"/>
    <property type="match status" value="1"/>
</dbReference>
<feature type="transmembrane region" description="Helical" evidence="8">
    <location>
        <begin position="320"/>
        <end position="344"/>
    </location>
</feature>
<dbReference type="SUPFAM" id="SSF103473">
    <property type="entry name" value="MFS general substrate transporter"/>
    <property type="match status" value="1"/>
</dbReference>
<comment type="caution">
    <text evidence="10">The sequence shown here is derived from an EMBL/GenBank/DDBJ whole genome shotgun (WGS) entry which is preliminary data.</text>
</comment>
<keyword evidence="5 8" id="KW-0812">Transmembrane</keyword>
<evidence type="ECO:0000256" key="8">
    <source>
        <dbReference type="RuleBase" id="RU365088"/>
    </source>
</evidence>
<dbReference type="PANTHER" id="PTHR23502:SF132">
    <property type="entry name" value="POLYAMINE TRANSPORTER 2-RELATED"/>
    <property type="match status" value="1"/>
</dbReference>
<evidence type="ECO:0000256" key="4">
    <source>
        <dbReference type="ARBA" id="ARBA00022475"/>
    </source>
</evidence>
<feature type="transmembrane region" description="Helical" evidence="8">
    <location>
        <begin position="113"/>
        <end position="134"/>
    </location>
</feature>
<keyword evidence="6 8" id="KW-1133">Transmembrane helix</keyword>
<proteinExistence type="inferred from homology"/>
<dbReference type="EMBL" id="JAUKTR010000001">
    <property type="protein sequence ID" value="MDO1558445.1"/>
    <property type="molecule type" value="Genomic_DNA"/>
</dbReference>
<dbReference type="PROSITE" id="PS50850">
    <property type="entry name" value="MFS"/>
    <property type="match status" value="1"/>
</dbReference>
<feature type="transmembrane region" description="Helical" evidence="8">
    <location>
        <begin position="259"/>
        <end position="278"/>
    </location>
</feature>
<dbReference type="InterPro" id="IPR004812">
    <property type="entry name" value="Efflux_drug-R_Bcr/CmlA"/>
</dbReference>
<comment type="subcellular location">
    <subcellularLocation>
        <location evidence="8">Cell inner membrane</location>
        <topology evidence="8">Multi-pass membrane protein</topology>
    </subcellularLocation>
    <subcellularLocation>
        <location evidence="1">Cell membrane</location>
        <topology evidence="1">Multi-pass membrane protein</topology>
    </subcellularLocation>
</comment>
<dbReference type="Gene3D" id="1.20.1720.10">
    <property type="entry name" value="Multidrug resistance protein D"/>
    <property type="match status" value="1"/>
</dbReference>